<gene>
    <name evidence="8" type="ORF">KP509_29G080500</name>
</gene>
<dbReference type="GO" id="GO:0006357">
    <property type="term" value="P:regulation of transcription by RNA polymerase II"/>
    <property type="evidence" value="ECO:0007669"/>
    <property type="project" value="TreeGrafter"/>
</dbReference>
<dbReference type="OrthoDB" id="20839at2759"/>
<proteinExistence type="predicted"/>
<dbReference type="InterPro" id="IPR050701">
    <property type="entry name" value="Histone_Mod_Regulator"/>
</dbReference>
<protein>
    <submittedName>
        <fullName evidence="8">Uncharacterized protein</fullName>
    </submittedName>
</protein>
<dbReference type="CDD" id="cd15492">
    <property type="entry name" value="PHD_BRPF_JADE_like"/>
    <property type="match status" value="1"/>
</dbReference>
<keyword evidence="1" id="KW-0479">Metal-binding</keyword>
<dbReference type="SMART" id="SM00249">
    <property type="entry name" value="PHD"/>
    <property type="match status" value="4"/>
</dbReference>
<feature type="domain" description="PHD-type" evidence="6">
    <location>
        <begin position="275"/>
        <end position="325"/>
    </location>
</feature>
<evidence type="ECO:0000259" key="7">
    <source>
        <dbReference type="PROSITE" id="PS51805"/>
    </source>
</evidence>
<evidence type="ECO:0000256" key="5">
    <source>
        <dbReference type="SAM" id="MobiDB-lite"/>
    </source>
</evidence>
<comment type="caution">
    <text evidence="8">The sequence shown here is derived from an EMBL/GenBank/DDBJ whole genome shotgun (WGS) entry which is preliminary data.</text>
</comment>
<evidence type="ECO:0000259" key="6">
    <source>
        <dbReference type="PROSITE" id="PS50016"/>
    </source>
</evidence>
<dbReference type="GO" id="GO:0008270">
    <property type="term" value="F:zinc ion binding"/>
    <property type="evidence" value="ECO:0007669"/>
    <property type="project" value="UniProtKB-KW"/>
</dbReference>
<feature type="region of interest" description="Disordered" evidence="5">
    <location>
        <begin position="1332"/>
        <end position="1352"/>
    </location>
</feature>
<dbReference type="InterPro" id="IPR034732">
    <property type="entry name" value="EPHD"/>
</dbReference>
<sequence>MMGKGADGGCSRNGCNGTSSVGMLSNSKGLFQSGSLSRMKNNIGQKRGHVDLISQALKALAVKPAFGELGTGISSGSLSTPIANDNRRKQRIKKNEVNGMLLKDYAENNWCRDMGPFWSRMEEYFREPTAQDIQLLALRTRIDMSNVCGSLDPLLRLPVLPSENASQTVTESSEMLERASSLQQAQVHAVCENLQNQSASGQIDDTRHAQVHMVCQTLQNQSTCGETGDSGHEQHQIPHKRKLLGSSSANKRRKLMSSSSDSVTAVISPPENGDKELCHVCYEGDSDHSNQIIFCDSCNVAVHQECYGVKVVPDGQWLCSLCSYRNSLPVDAAARNLYDCAFCPVKGGALKAIGSHSESVREPATPLFGHLFCCQWIPETYIGDLDVMEPITNVEGVREERWKLLCSICRQKHGACIQCSHGFCATAFHPLCAREAKLRMEASSKANGDQIDLRAFCSRHTIMIDKPSMNNIQADCEGGHEMVGINIPKSCLSKDSEKVKLATDLHVDVSMMTGGLDDNAMLLLKKANMLNGESTVKIINGLLEKSDNCPLDHMHCLKKNGKIPLDNGEADHIQYCMANPLETDDQAIAELGKSSTGCFDDKKREEKADHNSIESSCIQCFSKRRKLEQQSHPFLLPGEDVQVPVSDISERESQVESKGVECGSQVQSLNQYLECVEQVNNDEERRLRGLKGEASTSQESPFVAQRTVHILNQTNAQKVPSSLFEGKLFRSDSGAEAHPFVIMRLLQVQRDMLLADSDVETESITESPLVLDVVSSQVDKQRSKVPRGKSLQPQNFIKKRGLALRSAKNTVGESIEAQLKQLEQAKKLGILDMALESELEEEIVALQMNLVSQALGNNQRCEKLVLKVIPTLSKELRVATTRTKDLAVVSQYMTMVREAKKQGRKERKSKEAQAVLAAATAVAAASPRLGAFRKDVPGSHVNDEPCPISRDSFSIPKLTALQSCVVNNTTRPSLTKTTSYAWTSSSQTSSCGKANSFDLDLKSFDSKNHNIEMNSVESKEERILCDICKDPSVLDPVITCHRCKVFIHQQCYGANLCMLNDWHCQPCTEIVYNSQDFRPIDVIDRATPGYDIFCSLCFGQTGAFKRFNDGKWAHIFCVQWFPGFSEKGQVGPPESMKLASVDKMECSICHMKLGARLRCSFGHCHGTFHPLCARDSGLYMSVKRVAGGRIQHRAYCEKHSTQQRQKAASRKYGSSDELNALLQIRAELERVRILCERVCKRERLKRDKFLCNLDVYAAHLSSLSSSAMVLNDLSSTSNTFGMSKGFRKVSALHTEQNDIIPARFHGVESESLSWNSGEGNKCQDSLSGDSVYQVQMSSEPSRETPGRSHLCGAPPFQYRGKLNMYLGAVGKEQRRFGNDQRGLYLQAEPLKTEMIMTPTEASVQNQRLPKGYAYVPVGAIPKAKLNYNEASLVKDI</sequence>
<dbReference type="PROSITE" id="PS50016">
    <property type="entry name" value="ZF_PHD_2"/>
    <property type="match status" value="1"/>
</dbReference>
<feature type="domain" description="PHD-type" evidence="7">
    <location>
        <begin position="337"/>
        <end position="461"/>
    </location>
</feature>
<keyword evidence="3" id="KW-0862">Zinc</keyword>
<evidence type="ECO:0000256" key="2">
    <source>
        <dbReference type="ARBA" id="ARBA00022771"/>
    </source>
</evidence>
<dbReference type="InterPro" id="IPR013083">
    <property type="entry name" value="Znf_RING/FYVE/PHD"/>
</dbReference>
<dbReference type="EMBL" id="CM035434">
    <property type="protein sequence ID" value="KAH7292676.1"/>
    <property type="molecule type" value="Genomic_DNA"/>
</dbReference>
<evidence type="ECO:0000256" key="1">
    <source>
        <dbReference type="ARBA" id="ARBA00022723"/>
    </source>
</evidence>
<dbReference type="Pfam" id="PF13832">
    <property type="entry name" value="zf-HC5HC2H_2"/>
    <property type="match status" value="2"/>
</dbReference>
<dbReference type="InterPro" id="IPR019787">
    <property type="entry name" value="Znf_PHD-finger"/>
</dbReference>
<feature type="domain" description="PHD-type" evidence="7">
    <location>
        <begin position="1091"/>
        <end position="1200"/>
    </location>
</feature>
<dbReference type="InterPro" id="IPR001965">
    <property type="entry name" value="Znf_PHD"/>
</dbReference>
<evidence type="ECO:0000313" key="9">
    <source>
        <dbReference type="Proteomes" id="UP000825935"/>
    </source>
</evidence>
<keyword evidence="9" id="KW-1185">Reference proteome</keyword>
<evidence type="ECO:0000256" key="4">
    <source>
        <dbReference type="PROSITE-ProRule" id="PRU00146"/>
    </source>
</evidence>
<dbReference type="Gene3D" id="3.30.40.10">
    <property type="entry name" value="Zinc/RING finger domain, C3HC4 (zinc finger)"/>
    <property type="match status" value="4"/>
</dbReference>
<feature type="region of interest" description="Disordered" evidence="5">
    <location>
        <begin position="225"/>
        <end position="266"/>
    </location>
</feature>
<accession>A0A8T2RAH0</accession>
<dbReference type="PANTHER" id="PTHR13793:SF107">
    <property type="entry name" value="BROMODOMAIN-CONTAINING PROTEIN HOMOLOG"/>
    <property type="match status" value="1"/>
</dbReference>
<dbReference type="PROSITE" id="PS51805">
    <property type="entry name" value="EPHD"/>
    <property type="match status" value="2"/>
</dbReference>
<dbReference type="Pfam" id="PF13831">
    <property type="entry name" value="PHD_2"/>
    <property type="match status" value="1"/>
</dbReference>
<dbReference type="InterPro" id="IPR011011">
    <property type="entry name" value="Znf_FYVE_PHD"/>
</dbReference>
<dbReference type="SUPFAM" id="SSF57903">
    <property type="entry name" value="FYVE/PHD zinc finger"/>
    <property type="match status" value="2"/>
</dbReference>
<reference evidence="8" key="1">
    <citation type="submission" date="2021-08" db="EMBL/GenBank/DDBJ databases">
        <title>WGS assembly of Ceratopteris richardii.</title>
        <authorList>
            <person name="Marchant D.B."/>
            <person name="Chen G."/>
            <person name="Jenkins J."/>
            <person name="Shu S."/>
            <person name="Leebens-Mack J."/>
            <person name="Grimwood J."/>
            <person name="Schmutz J."/>
            <person name="Soltis P."/>
            <person name="Soltis D."/>
            <person name="Chen Z.-H."/>
        </authorList>
    </citation>
    <scope>NUCLEOTIDE SEQUENCE</scope>
    <source>
        <strain evidence="8">Whitten #5841</strain>
        <tissue evidence="8">Leaf</tissue>
    </source>
</reference>
<evidence type="ECO:0000256" key="3">
    <source>
        <dbReference type="ARBA" id="ARBA00022833"/>
    </source>
</evidence>
<organism evidence="8 9">
    <name type="scientific">Ceratopteris richardii</name>
    <name type="common">Triangle waterfern</name>
    <dbReference type="NCBI Taxonomy" id="49495"/>
    <lineage>
        <taxon>Eukaryota</taxon>
        <taxon>Viridiplantae</taxon>
        <taxon>Streptophyta</taxon>
        <taxon>Embryophyta</taxon>
        <taxon>Tracheophyta</taxon>
        <taxon>Polypodiopsida</taxon>
        <taxon>Polypodiidae</taxon>
        <taxon>Polypodiales</taxon>
        <taxon>Pteridineae</taxon>
        <taxon>Pteridaceae</taxon>
        <taxon>Parkerioideae</taxon>
        <taxon>Ceratopteris</taxon>
    </lineage>
</organism>
<dbReference type="PANTHER" id="PTHR13793">
    <property type="entry name" value="PHD FINGER PROTEINS"/>
    <property type="match status" value="1"/>
</dbReference>
<dbReference type="EMBL" id="CM035434">
    <property type="protein sequence ID" value="KAH7292668.1"/>
    <property type="molecule type" value="Genomic_DNA"/>
</dbReference>
<dbReference type="Proteomes" id="UP000825935">
    <property type="component" value="Chromosome 29"/>
</dbReference>
<dbReference type="CDD" id="cd15571">
    <property type="entry name" value="ePHD"/>
    <property type="match status" value="1"/>
</dbReference>
<name>A0A8T2RAH0_CERRI</name>
<keyword evidence="2 4" id="KW-0863">Zinc-finger</keyword>
<evidence type="ECO:0000313" key="8">
    <source>
        <dbReference type="EMBL" id="KAH7292668.1"/>
    </source>
</evidence>